<sequence length="84" mass="9707">MHPEIDTTKAFIDALKNGASFSEETVLSCMAAIAARKDVESNEIKKMWAQYYWNKYQEIGEQTLTSLTNDEIKLRDTLYKHFGK</sequence>
<dbReference type="EMBL" id="JACHLL010000003">
    <property type="protein sequence ID" value="MBB6341946.1"/>
    <property type="molecule type" value="Genomic_DNA"/>
</dbReference>
<dbReference type="RefSeq" id="WP_184683070.1">
    <property type="nucleotide sequence ID" value="NZ_JACHLL010000003.1"/>
</dbReference>
<evidence type="ECO:0000313" key="2">
    <source>
        <dbReference type="Proteomes" id="UP000557193"/>
    </source>
</evidence>
<organism evidence="1 2">
    <name type="scientific">Pseudomonas fluvialis</name>
    <dbReference type="NCBI Taxonomy" id="1793966"/>
    <lineage>
        <taxon>Bacteria</taxon>
        <taxon>Pseudomonadati</taxon>
        <taxon>Pseudomonadota</taxon>
        <taxon>Gammaproteobacteria</taxon>
        <taxon>Pseudomonadales</taxon>
        <taxon>Pseudomonadaceae</taxon>
        <taxon>Pseudomonas</taxon>
    </lineage>
</organism>
<reference evidence="1 2" key="1">
    <citation type="submission" date="2020-08" db="EMBL/GenBank/DDBJ databases">
        <title>Functional genomics of gut bacteria from endangered species of beetles.</title>
        <authorList>
            <person name="Carlos-Shanley C."/>
        </authorList>
    </citation>
    <scope>NUCLEOTIDE SEQUENCE [LARGE SCALE GENOMIC DNA]</scope>
    <source>
        <strain evidence="1 2">S00202</strain>
    </source>
</reference>
<name>A0A7X0EUV6_9PSED</name>
<dbReference type="Proteomes" id="UP000557193">
    <property type="component" value="Unassembled WGS sequence"/>
</dbReference>
<evidence type="ECO:0000313" key="1">
    <source>
        <dbReference type="EMBL" id="MBB6341946.1"/>
    </source>
</evidence>
<dbReference type="AlphaFoldDB" id="A0A7X0EUV6"/>
<gene>
    <name evidence="1" type="ORF">HNP49_002114</name>
</gene>
<accession>A0A7X0EUV6</accession>
<comment type="caution">
    <text evidence="1">The sequence shown here is derived from an EMBL/GenBank/DDBJ whole genome shotgun (WGS) entry which is preliminary data.</text>
</comment>
<keyword evidence="2" id="KW-1185">Reference proteome</keyword>
<protein>
    <submittedName>
        <fullName evidence="1">Uncharacterized protein</fullName>
    </submittedName>
</protein>
<proteinExistence type="predicted"/>